<protein>
    <recommendedName>
        <fullName evidence="4">Alpha integrin</fullName>
    </recommendedName>
</protein>
<organism evidence="2 3">
    <name type="scientific">Saccharopolyspora rectivirgula</name>
    <dbReference type="NCBI Taxonomy" id="28042"/>
    <lineage>
        <taxon>Bacteria</taxon>
        <taxon>Bacillati</taxon>
        <taxon>Actinomycetota</taxon>
        <taxon>Actinomycetes</taxon>
        <taxon>Pseudonocardiales</taxon>
        <taxon>Pseudonocardiaceae</taxon>
        <taxon>Saccharopolyspora</taxon>
    </lineage>
</organism>
<comment type="caution">
    <text evidence="2">The sequence shown here is derived from an EMBL/GenBank/DDBJ whole genome shotgun (WGS) entry which is preliminary data.</text>
</comment>
<name>A0A073AV92_9PSEU</name>
<sequence>MWKRLVRTASAVLLLAGLSVAGGTALAEPGSSDVRDVDWHNATFTVPSVGSCPQQQVRFSDGTGSSGDHVYRFTPDEEIGYADVNGDRVEDALILLDCGPQNSEYTTGLIAMTTDEDGESVRPLGVVVDPPTWTQYPFDFTVWYGDIAVAMGDYETGQTWTEYYRWAPSAGAFVRVDGQ</sequence>
<reference evidence="2 3" key="1">
    <citation type="submission" date="2014-06" db="EMBL/GenBank/DDBJ databases">
        <title>Saccharopolyspora rectivirgula DSM-43113 Genome sequencing.</title>
        <authorList>
            <person name="Barrera C."/>
            <person name="Millon L."/>
            <person name="Rognon B."/>
            <person name="Zaugg C."/>
            <person name="Monod M."/>
        </authorList>
    </citation>
    <scope>NUCLEOTIDE SEQUENCE [LARGE SCALE GENOMIC DNA]</scope>
    <source>
        <strain evidence="2 3">DSM 43113</strain>
    </source>
</reference>
<accession>A0A073AV92</accession>
<evidence type="ECO:0000256" key="1">
    <source>
        <dbReference type="SAM" id="SignalP"/>
    </source>
</evidence>
<proteinExistence type="predicted"/>
<dbReference type="eggNOG" id="ENOG5033Z7H">
    <property type="taxonomic scope" value="Bacteria"/>
</dbReference>
<evidence type="ECO:0008006" key="4">
    <source>
        <dbReference type="Google" id="ProtNLM"/>
    </source>
</evidence>
<keyword evidence="3" id="KW-1185">Reference proteome</keyword>
<evidence type="ECO:0000313" key="3">
    <source>
        <dbReference type="Proteomes" id="UP000031419"/>
    </source>
</evidence>
<gene>
    <name evidence="2" type="ORF">GU90_17900</name>
</gene>
<feature type="signal peptide" evidence="1">
    <location>
        <begin position="1"/>
        <end position="27"/>
    </location>
</feature>
<evidence type="ECO:0000313" key="2">
    <source>
        <dbReference type="EMBL" id="KEI43007.1"/>
    </source>
</evidence>
<keyword evidence="1" id="KW-0732">Signal</keyword>
<dbReference type="EMBL" id="JNVU01000048">
    <property type="protein sequence ID" value="KEI43007.1"/>
    <property type="molecule type" value="Genomic_DNA"/>
</dbReference>
<dbReference type="Proteomes" id="UP000031419">
    <property type="component" value="Unassembled WGS sequence"/>
</dbReference>
<feature type="chain" id="PRO_5001686970" description="Alpha integrin" evidence="1">
    <location>
        <begin position="28"/>
        <end position="179"/>
    </location>
</feature>
<dbReference type="AlphaFoldDB" id="A0A073AV92"/>